<evidence type="ECO:0000313" key="1">
    <source>
        <dbReference type="EMBL" id="MCY8315793.1"/>
    </source>
</evidence>
<sequence length="55" mass="6406">MIKEMHSYYCEDCEEWTHIEVLKYPNGVHCAHCGTEGIAISSDDFKKLKWASEQN</sequence>
<reference evidence="1" key="1">
    <citation type="submission" date="2022-02" db="EMBL/GenBank/DDBJ databases">
        <title>Crop Bioprotection Bacillus Genome Sequencing.</title>
        <authorList>
            <person name="Dunlap C."/>
        </authorList>
    </citation>
    <scope>NUCLEOTIDE SEQUENCE</scope>
    <source>
        <strain evidence="1">98-1</strain>
    </source>
</reference>
<organism evidence="1 2">
    <name type="scientific">Bacillus vallismortis</name>
    <dbReference type="NCBI Taxonomy" id="72361"/>
    <lineage>
        <taxon>Bacteria</taxon>
        <taxon>Bacillati</taxon>
        <taxon>Bacillota</taxon>
        <taxon>Bacilli</taxon>
        <taxon>Bacillales</taxon>
        <taxon>Bacillaceae</taxon>
        <taxon>Bacillus</taxon>
    </lineage>
</organism>
<proteinExistence type="predicted"/>
<protein>
    <submittedName>
        <fullName evidence="1">Uncharacterized protein</fullName>
    </submittedName>
</protein>
<comment type="caution">
    <text evidence="1">The sequence shown here is derived from an EMBL/GenBank/DDBJ whole genome shotgun (WGS) entry which is preliminary data.</text>
</comment>
<gene>
    <name evidence="1" type="ORF">MOC71_03295</name>
</gene>
<dbReference type="EMBL" id="JALAOH010000006">
    <property type="protein sequence ID" value="MCY8315793.1"/>
    <property type="molecule type" value="Genomic_DNA"/>
</dbReference>
<evidence type="ECO:0000313" key="2">
    <source>
        <dbReference type="Proteomes" id="UP001067121"/>
    </source>
</evidence>
<name>A0AAP3CFS6_BACVA</name>
<dbReference type="RefSeq" id="WP_252684392.1">
    <property type="nucleotide sequence ID" value="NZ_JAHFZO010000008.1"/>
</dbReference>
<accession>A0AAP3CFS6</accession>
<dbReference type="Proteomes" id="UP001067121">
    <property type="component" value="Unassembled WGS sequence"/>
</dbReference>
<dbReference type="AlphaFoldDB" id="A0AAP3CFS6"/>